<keyword evidence="1 2" id="KW-0129">CBS domain</keyword>
<dbReference type="PANTHER" id="PTHR43080:SF2">
    <property type="entry name" value="CBS DOMAIN-CONTAINING PROTEIN"/>
    <property type="match status" value="1"/>
</dbReference>
<gene>
    <name evidence="5" type="ORF">ATE48_00610</name>
</gene>
<feature type="domain" description="CBS" evidence="4">
    <location>
        <begin position="7"/>
        <end position="65"/>
    </location>
</feature>
<dbReference type="EMBL" id="CP013244">
    <property type="protein sequence ID" value="ANP44528.1"/>
    <property type="molecule type" value="Genomic_DNA"/>
</dbReference>
<evidence type="ECO:0000256" key="3">
    <source>
        <dbReference type="SAM" id="MobiDB-lite"/>
    </source>
</evidence>
<protein>
    <submittedName>
        <fullName evidence="5">Inosine-5-monophosphate dehydrogenase</fullName>
    </submittedName>
</protein>
<dbReference type="Pfam" id="PF00571">
    <property type="entry name" value="CBS"/>
    <property type="match status" value="2"/>
</dbReference>
<dbReference type="SUPFAM" id="SSF54631">
    <property type="entry name" value="CBS-domain pair"/>
    <property type="match status" value="1"/>
</dbReference>
<feature type="region of interest" description="Disordered" evidence="3">
    <location>
        <begin position="128"/>
        <end position="147"/>
    </location>
</feature>
<dbReference type="InterPro" id="IPR046342">
    <property type="entry name" value="CBS_dom_sf"/>
</dbReference>
<evidence type="ECO:0000256" key="2">
    <source>
        <dbReference type="PROSITE-ProRule" id="PRU00703"/>
    </source>
</evidence>
<evidence type="ECO:0000256" key="1">
    <source>
        <dbReference type="ARBA" id="ARBA00023122"/>
    </source>
</evidence>
<dbReference type="Proteomes" id="UP000092498">
    <property type="component" value="Chromosome"/>
</dbReference>
<dbReference type="STRING" id="1759059.ATE48_00610"/>
<dbReference type="OrthoDB" id="9802114at2"/>
<sequence>MLVRDNMTRDVRTVAPETTIQEAARLMAEADVGALPVAAGDRLAGIVTDRDIAVRAVAIGRGPATTVAAVMSLEVLYCHEDEDIGHISANMAENQVRRLPVVDVDKRLVGIISLADIADARASEAGEALEGITRPGGERSQSIEGRA</sequence>
<dbReference type="PROSITE" id="PS51371">
    <property type="entry name" value="CBS"/>
    <property type="match status" value="2"/>
</dbReference>
<reference evidence="5 6" key="1">
    <citation type="submission" date="2015-11" db="EMBL/GenBank/DDBJ databases">
        <title>Whole-Genome Sequence of Candidatus Oderbacter manganicum from the National Park Lower Oder Valley, Germany.</title>
        <authorList>
            <person name="Braun B."/>
            <person name="Liere K."/>
            <person name="Szewzyk U."/>
        </authorList>
    </citation>
    <scope>NUCLEOTIDE SEQUENCE [LARGE SCALE GENOMIC DNA]</scope>
    <source>
        <strain evidence="5 6">OTSz_A_272</strain>
    </source>
</reference>
<evidence type="ECO:0000259" key="4">
    <source>
        <dbReference type="PROSITE" id="PS51371"/>
    </source>
</evidence>
<keyword evidence="6" id="KW-1185">Reference proteome</keyword>
<feature type="domain" description="CBS" evidence="4">
    <location>
        <begin position="71"/>
        <end position="127"/>
    </location>
</feature>
<dbReference type="KEGG" id="cbot:ATE48_00610"/>
<dbReference type="InParanoid" id="A0A1B1AD95"/>
<dbReference type="Gene3D" id="3.10.580.10">
    <property type="entry name" value="CBS-domain"/>
    <property type="match status" value="1"/>
</dbReference>
<organism evidence="5 6">
    <name type="scientific">Candidatus Viadribacter manganicus</name>
    <dbReference type="NCBI Taxonomy" id="1759059"/>
    <lineage>
        <taxon>Bacteria</taxon>
        <taxon>Pseudomonadati</taxon>
        <taxon>Pseudomonadota</taxon>
        <taxon>Alphaproteobacteria</taxon>
        <taxon>Hyphomonadales</taxon>
        <taxon>Hyphomonadaceae</taxon>
        <taxon>Candidatus Viadribacter</taxon>
    </lineage>
</organism>
<dbReference type="InterPro" id="IPR000644">
    <property type="entry name" value="CBS_dom"/>
</dbReference>
<dbReference type="SMART" id="SM00116">
    <property type="entry name" value="CBS"/>
    <property type="match status" value="2"/>
</dbReference>
<dbReference type="PANTHER" id="PTHR43080">
    <property type="entry name" value="CBS DOMAIN-CONTAINING PROTEIN CBSX3, MITOCHONDRIAL"/>
    <property type="match status" value="1"/>
</dbReference>
<dbReference type="AlphaFoldDB" id="A0A1B1AD95"/>
<dbReference type="CDD" id="cd04622">
    <property type="entry name" value="CBS_pair_HRP1_like"/>
    <property type="match status" value="1"/>
</dbReference>
<name>A0A1B1AD95_9PROT</name>
<accession>A0A1B1AD95</accession>
<evidence type="ECO:0000313" key="6">
    <source>
        <dbReference type="Proteomes" id="UP000092498"/>
    </source>
</evidence>
<dbReference type="InterPro" id="IPR051257">
    <property type="entry name" value="Diverse_CBS-Domain"/>
</dbReference>
<evidence type="ECO:0000313" key="5">
    <source>
        <dbReference type="EMBL" id="ANP44528.1"/>
    </source>
</evidence>
<proteinExistence type="predicted"/>